<evidence type="ECO:0000313" key="3">
    <source>
        <dbReference type="EMBL" id="MBE9462218.1"/>
    </source>
</evidence>
<dbReference type="InterPro" id="IPR012373">
    <property type="entry name" value="Ferrdict_sens_TM"/>
</dbReference>
<name>A0ABR9W9Q5_9BACT</name>
<dbReference type="RefSeq" id="WP_194120437.1">
    <property type="nucleotide sequence ID" value="NZ_JACYGY010000001.1"/>
</dbReference>
<reference evidence="4" key="1">
    <citation type="submission" date="2023-07" db="EMBL/GenBank/DDBJ databases">
        <title>Dyadobacter sp. nov 'subterranea' isolated from contaminted grondwater.</title>
        <authorList>
            <person name="Szabo I."/>
            <person name="Al-Omari J."/>
            <person name="Szerdahelyi S.G."/>
            <person name="Rado J."/>
        </authorList>
    </citation>
    <scope>NUCLEOTIDE SEQUENCE [LARGE SCALE GENOMIC DNA]</scope>
    <source>
        <strain evidence="4">UP-52</strain>
    </source>
</reference>
<dbReference type="InterPro" id="IPR006860">
    <property type="entry name" value="FecR"/>
</dbReference>
<dbReference type="Gene3D" id="2.60.120.1440">
    <property type="match status" value="1"/>
</dbReference>
<gene>
    <name evidence="3" type="ORF">IEE83_10020</name>
</gene>
<dbReference type="PIRSF" id="PIRSF018266">
    <property type="entry name" value="FecR"/>
    <property type="match status" value="1"/>
</dbReference>
<dbReference type="Pfam" id="PF16344">
    <property type="entry name" value="FecR_C"/>
    <property type="match status" value="1"/>
</dbReference>
<comment type="caution">
    <text evidence="3">The sequence shown here is derived from an EMBL/GenBank/DDBJ whole genome shotgun (WGS) entry which is preliminary data.</text>
</comment>
<dbReference type="Proteomes" id="UP000634134">
    <property type="component" value="Unassembled WGS sequence"/>
</dbReference>
<accession>A0ABR9W9Q5</accession>
<protein>
    <submittedName>
        <fullName evidence="3">FecR domain-containing protein</fullName>
    </submittedName>
</protein>
<dbReference type="InterPro" id="IPR032508">
    <property type="entry name" value="FecR_C"/>
</dbReference>
<dbReference type="Gene3D" id="3.55.50.30">
    <property type="match status" value="1"/>
</dbReference>
<feature type="domain" description="FecR protein" evidence="1">
    <location>
        <begin position="119"/>
        <end position="209"/>
    </location>
</feature>
<dbReference type="EMBL" id="JACYGY010000001">
    <property type="protein sequence ID" value="MBE9462218.1"/>
    <property type="molecule type" value="Genomic_DNA"/>
</dbReference>
<dbReference type="Pfam" id="PF04773">
    <property type="entry name" value="FecR"/>
    <property type="match status" value="1"/>
</dbReference>
<sequence length="326" mass="36648">MNQEYLKILAQKFLDGTASEEEKQLLHSWYDKTTLSGESEIVVSENYETEEQLKQSILGRLKDSIAQNEAEQEPVSSGLFRRLGIWAASAAAVITLAIFAWHKTRPASESVMQLVHAPFGQTISIQLSDGSKLWLNSGSTVRFPKIFTQKLREITLVNGQAFFDVVHESKRPFVVRTKTLDVTVLGTSFDVKAYDNDGQSKVTVKSGKVGVSLHNQPGKPAVMLLPEKQIIVQNKKSEIKISEISPPAIAPWKDNRNVLEDEPLSEVFHALERKYNQHIVVEKKALEEEKISITLDNQPLTDVLKVLSFSKKFNYSQLNDSTIVIR</sequence>
<dbReference type="PANTHER" id="PTHR30273">
    <property type="entry name" value="PERIPLASMIC SIGNAL SENSOR AND SIGMA FACTOR ACTIVATOR FECR-RELATED"/>
    <property type="match status" value="1"/>
</dbReference>
<evidence type="ECO:0000259" key="1">
    <source>
        <dbReference type="Pfam" id="PF04773"/>
    </source>
</evidence>
<organism evidence="3 4">
    <name type="scientific">Dyadobacter subterraneus</name>
    <dbReference type="NCBI Taxonomy" id="2773304"/>
    <lineage>
        <taxon>Bacteria</taxon>
        <taxon>Pseudomonadati</taxon>
        <taxon>Bacteroidota</taxon>
        <taxon>Cytophagia</taxon>
        <taxon>Cytophagales</taxon>
        <taxon>Spirosomataceae</taxon>
        <taxon>Dyadobacter</taxon>
    </lineage>
</organism>
<evidence type="ECO:0000259" key="2">
    <source>
        <dbReference type="Pfam" id="PF16344"/>
    </source>
</evidence>
<proteinExistence type="predicted"/>
<feature type="domain" description="Protein FecR C-terminal" evidence="2">
    <location>
        <begin position="258"/>
        <end position="325"/>
    </location>
</feature>
<evidence type="ECO:0000313" key="4">
    <source>
        <dbReference type="Proteomes" id="UP000634134"/>
    </source>
</evidence>
<dbReference type="PANTHER" id="PTHR30273:SF2">
    <property type="entry name" value="PROTEIN FECR"/>
    <property type="match status" value="1"/>
</dbReference>
<keyword evidence="4" id="KW-1185">Reference proteome</keyword>